<dbReference type="Proteomes" id="UP000885779">
    <property type="component" value="Unassembled WGS sequence"/>
</dbReference>
<reference evidence="2" key="1">
    <citation type="journal article" date="2020" name="mSystems">
        <title>Genome- and Community-Level Interaction Insights into Carbon Utilization and Element Cycling Functions of Hydrothermarchaeota in Hydrothermal Sediment.</title>
        <authorList>
            <person name="Zhou Z."/>
            <person name="Liu Y."/>
            <person name="Xu W."/>
            <person name="Pan J."/>
            <person name="Luo Z.H."/>
            <person name="Li M."/>
        </authorList>
    </citation>
    <scope>NUCLEOTIDE SEQUENCE [LARGE SCALE GENOMIC DNA]</scope>
    <source>
        <strain evidence="2">HyVt-577</strain>
    </source>
</reference>
<sequence>MKYPLENLASDKEFEDLVSLICERILGMGTIVFSVGKDGGKDAKFSGTANKFPSETNPWNGKIIIQAKHTQRPNASCSDSDFQRILKNEVIPAIKKLIDNDEINYYLLFTNRKLSGIQYKKIEDLFNEQTNIENRLIGKERIDLWLEEYPEIAKILNLNRLLLPLEFNEEDLKEIVLSFSKLDVKKGDLPNIPEERDIEKKNDLNKLSKNYFDNVIKKNMPYFEQISNFLSEPNNKELLNKYENTIGDLNEEITIHRDEYNKFEIILNHLYKMVLNKFPELNSSRALVRVFLHYMYYNCDIGKNE</sequence>
<comment type="caution">
    <text evidence="2">The sequence shown here is derived from an EMBL/GenBank/DDBJ whole genome shotgun (WGS) entry which is preliminary data.</text>
</comment>
<proteinExistence type="predicted"/>
<gene>
    <name evidence="2" type="ORF">ENK44_09620</name>
</gene>
<dbReference type="InterPro" id="IPR046917">
    <property type="entry name" value="ABC-3C_CTD12"/>
</dbReference>
<dbReference type="EMBL" id="DRQG01000089">
    <property type="protein sequence ID" value="HGY55949.1"/>
    <property type="molecule type" value="Genomic_DNA"/>
</dbReference>
<evidence type="ECO:0000259" key="1">
    <source>
        <dbReference type="Pfam" id="PF20279"/>
    </source>
</evidence>
<name>A0A7V4U122_CALAY</name>
<protein>
    <recommendedName>
        <fullName evidence="1">ABC-three component systems C-terminal domain-containing protein</fullName>
    </recommendedName>
</protein>
<dbReference type="AlphaFoldDB" id="A0A7V4U122"/>
<dbReference type="Pfam" id="PF20279">
    <property type="entry name" value="CTD12"/>
    <property type="match status" value="1"/>
</dbReference>
<evidence type="ECO:0000313" key="2">
    <source>
        <dbReference type="EMBL" id="HGY55949.1"/>
    </source>
</evidence>
<organism evidence="2">
    <name type="scientific">Caldithrix abyssi</name>
    <dbReference type="NCBI Taxonomy" id="187145"/>
    <lineage>
        <taxon>Bacteria</taxon>
        <taxon>Pseudomonadati</taxon>
        <taxon>Calditrichota</taxon>
        <taxon>Calditrichia</taxon>
        <taxon>Calditrichales</taxon>
        <taxon>Calditrichaceae</taxon>
        <taxon>Caldithrix</taxon>
    </lineage>
</organism>
<accession>A0A7V4U122</accession>
<feature type="domain" description="ABC-three component systems C-terminal" evidence="1">
    <location>
        <begin position="163"/>
        <end position="302"/>
    </location>
</feature>